<comment type="caution">
    <text evidence="6">The sequence shown here is derived from an EMBL/GenBank/DDBJ whole genome shotgun (WGS) entry which is preliminary data.</text>
</comment>
<accession>A0ABN2R8D5</accession>
<proteinExistence type="predicted"/>
<protein>
    <recommendedName>
        <fullName evidence="5">HTH luxR-type domain-containing protein</fullName>
    </recommendedName>
</protein>
<keyword evidence="3" id="KW-0804">Transcription</keyword>
<feature type="region of interest" description="Disordered" evidence="4">
    <location>
        <begin position="115"/>
        <end position="156"/>
    </location>
</feature>
<dbReference type="PANTHER" id="PTHR44688">
    <property type="entry name" value="DNA-BINDING TRANSCRIPTIONAL ACTIVATOR DEVR_DOSR"/>
    <property type="match status" value="1"/>
</dbReference>
<dbReference type="SMART" id="SM00421">
    <property type="entry name" value="HTH_LUXR"/>
    <property type="match status" value="1"/>
</dbReference>
<dbReference type="Pfam" id="PF00196">
    <property type="entry name" value="GerE"/>
    <property type="match status" value="1"/>
</dbReference>
<feature type="region of interest" description="Disordered" evidence="4">
    <location>
        <begin position="71"/>
        <end position="99"/>
    </location>
</feature>
<dbReference type="Proteomes" id="UP001499854">
    <property type="component" value="Unassembled WGS sequence"/>
</dbReference>
<dbReference type="SUPFAM" id="SSF46894">
    <property type="entry name" value="C-terminal effector domain of the bipartite response regulators"/>
    <property type="match status" value="1"/>
</dbReference>
<dbReference type="PANTHER" id="PTHR44688:SF16">
    <property type="entry name" value="DNA-BINDING TRANSCRIPTIONAL ACTIVATOR DEVR_DOSR"/>
    <property type="match status" value="1"/>
</dbReference>
<evidence type="ECO:0000259" key="5">
    <source>
        <dbReference type="SMART" id="SM00421"/>
    </source>
</evidence>
<dbReference type="EMBL" id="BAAAQM010000010">
    <property type="protein sequence ID" value="GAA1965257.1"/>
    <property type="molecule type" value="Genomic_DNA"/>
</dbReference>
<reference evidence="6 7" key="1">
    <citation type="journal article" date="2019" name="Int. J. Syst. Evol. Microbiol.">
        <title>The Global Catalogue of Microorganisms (GCM) 10K type strain sequencing project: providing services to taxonomists for standard genome sequencing and annotation.</title>
        <authorList>
            <consortium name="The Broad Institute Genomics Platform"/>
            <consortium name="The Broad Institute Genome Sequencing Center for Infectious Disease"/>
            <person name="Wu L."/>
            <person name="Ma J."/>
        </authorList>
    </citation>
    <scope>NUCLEOTIDE SEQUENCE [LARGE SCALE GENOMIC DNA]</scope>
    <source>
        <strain evidence="6 7">JCM 16013</strain>
    </source>
</reference>
<organism evidence="6 7">
    <name type="scientific">Catenulispora subtropica</name>
    <dbReference type="NCBI Taxonomy" id="450798"/>
    <lineage>
        <taxon>Bacteria</taxon>
        <taxon>Bacillati</taxon>
        <taxon>Actinomycetota</taxon>
        <taxon>Actinomycetes</taxon>
        <taxon>Catenulisporales</taxon>
        <taxon>Catenulisporaceae</taxon>
        <taxon>Catenulispora</taxon>
    </lineage>
</organism>
<sequence length="156" mass="17078">MIEAVRAAMACDMVISPQATVRRLRRFASAGHSPRPEAAVSLTERESEIVRLLAEDATNVEIGAESFISPGTVKKHVGEHPAAGRGQEPGWDRNMGVPEPGVRIGRRLWWIDEQGWRRRPSAPAPPRRASPLRGQPCKPAVPRRAGGGSRNRLGLR</sequence>
<name>A0ABN2R8D5_9ACTN</name>
<evidence type="ECO:0000313" key="6">
    <source>
        <dbReference type="EMBL" id="GAA1965257.1"/>
    </source>
</evidence>
<feature type="domain" description="HTH luxR-type" evidence="5">
    <location>
        <begin position="39"/>
        <end position="84"/>
    </location>
</feature>
<gene>
    <name evidence="6" type="ORF">GCM10009838_23480</name>
</gene>
<dbReference type="InterPro" id="IPR000792">
    <property type="entry name" value="Tscrpt_reg_LuxR_C"/>
</dbReference>
<dbReference type="InterPro" id="IPR016032">
    <property type="entry name" value="Sig_transdc_resp-reg_C-effctor"/>
</dbReference>
<keyword evidence="7" id="KW-1185">Reference proteome</keyword>
<evidence type="ECO:0000256" key="4">
    <source>
        <dbReference type="SAM" id="MobiDB-lite"/>
    </source>
</evidence>
<evidence type="ECO:0000313" key="7">
    <source>
        <dbReference type="Proteomes" id="UP001499854"/>
    </source>
</evidence>
<dbReference type="CDD" id="cd06170">
    <property type="entry name" value="LuxR_C_like"/>
    <property type="match status" value="1"/>
</dbReference>
<dbReference type="Gene3D" id="3.40.50.2300">
    <property type="match status" value="1"/>
</dbReference>
<keyword evidence="2" id="KW-0238">DNA-binding</keyword>
<evidence type="ECO:0000256" key="1">
    <source>
        <dbReference type="ARBA" id="ARBA00023015"/>
    </source>
</evidence>
<keyword evidence="1" id="KW-0805">Transcription regulation</keyword>
<evidence type="ECO:0000256" key="2">
    <source>
        <dbReference type="ARBA" id="ARBA00023125"/>
    </source>
</evidence>
<evidence type="ECO:0000256" key="3">
    <source>
        <dbReference type="ARBA" id="ARBA00023163"/>
    </source>
</evidence>